<name>A0AAE3MLP3_9FLAO</name>
<dbReference type="PANTHER" id="PTHR43033">
    <property type="entry name" value="TRNA(ILE)-LYSIDINE SYNTHASE-RELATED"/>
    <property type="match status" value="1"/>
</dbReference>
<dbReference type="GO" id="GO:0005524">
    <property type="term" value="F:ATP binding"/>
    <property type="evidence" value="ECO:0007669"/>
    <property type="project" value="UniProtKB-UniRule"/>
</dbReference>
<comment type="domain">
    <text evidence="8">The N-terminal region contains the highly conserved SGGXDS motif, predicted to be a P-loop motif involved in ATP binding.</text>
</comment>
<keyword evidence="11" id="KW-1185">Reference proteome</keyword>
<dbReference type="SMART" id="SM00977">
    <property type="entry name" value="TilS_C"/>
    <property type="match status" value="1"/>
</dbReference>
<proteinExistence type="inferred from homology"/>
<feature type="binding site" evidence="8">
    <location>
        <begin position="26"/>
        <end position="31"/>
    </location>
    <ligand>
        <name>ATP</name>
        <dbReference type="ChEBI" id="CHEBI:30616"/>
    </ligand>
</feature>
<comment type="function">
    <text evidence="8">Ligates lysine onto the cytidine present at position 34 of the AUA codon-specific tRNA(Ile) that contains the anticodon CAU, in an ATP-dependent manner. Cytidine is converted to lysidine, thus changing the amino acid specificity of the tRNA from methionine to isoleucine.</text>
</comment>
<dbReference type="GO" id="GO:0005737">
    <property type="term" value="C:cytoplasm"/>
    <property type="evidence" value="ECO:0007669"/>
    <property type="project" value="UniProtKB-SubCell"/>
</dbReference>
<dbReference type="GO" id="GO:0032267">
    <property type="term" value="F:tRNA(Ile)-lysidine synthase activity"/>
    <property type="evidence" value="ECO:0007669"/>
    <property type="project" value="UniProtKB-EC"/>
</dbReference>
<gene>
    <name evidence="8 10" type="primary">tilS</name>
    <name evidence="10" type="ORF">OO016_08965</name>
</gene>
<comment type="caution">
    <text evidence="10">The sequence shown here is derived from an EMBL/GenBank/DDBJ whole genome shotgun (WGS) entry which is preliminary data.</text>
</comment>
<evidence type="ECO:0000256" key="1">
    <source>
        <dbReference type="ARBA" id="ARBA00004496"/>
    </source>
</evidence>
<dbReference type="InterPro" id="IPR012795">
    <property type="entry name" value="tRNA_Ile_lys_synt_N"/>
</dbReference>
<evidence type="ECO:0000256" key="5">
    <source>
        <dbReference type="ARBA" id="ARBA00022741"/>
    </source>
</evidence>
<accession>A0AAE3MLP3</accession>
<keyword evidence="5 8" id="KW-0547">Nucleotide-binding</keyword>
<dbReference type="EMBL" id="JAPFQP010000002">
    <property type="protein sequence ID" value="MCX2719733.1"/>
    <property type="molecule type" value="Genomic_DNA"/>
</dbReference>
<dbReference type="GO" id="GO:0006400">
    <property type="term" value="P:tRNA modification"/>
    <property type="evidence" value="ECO:0007669"/>
    <property type="project" value="UniProtKB-UniRule"/>
</dbReference>
<evidence type="ECO:0000256" key="3">
    <source>
        <dbReference type="ARBA" id="ARBA00022598"/>
    </source>
</evidence>
<keyword evidence="2 8" id="KW-0963">Cytoplasm</keyword>
<dbReference type="Pfam" id="PF11734">
    <property type="entry name" value="TilS_C"/>
    <property type="match status" value="1"/>
</dbReference>
<keyword evidence="3 8" id="KW-0436">Ligase</keyword>
<evidence type="ECO:0000256" key="8">
    <source>
        <dbReference type="HAMAP-Rule" id="MF_01161"/>
    </source>
</evidence>
<dbReference type="NCBIfam" id="TIGR02432">
    <property type="entry name" value="lysidine_TilS_N"/>
    <property type="match status" value="1"/>
</dbReference>
<evidence type="ECO:0000256" key="2">
    <source>
        <dbReference type="ARBA" id="ARBA00022490"/>
    </source>
</evidence>
<organism evidence="10 11">
    <name type="scientific">Lentiprolixibacter aurantiacus</name>
    <dbReference type="NCBI Taxonomy" id="2993939"/>
    <lineage>
        <taxon>Bacteria</taxon>
        <taxon>Pseudomonadati</taxon>
        <taxon>Bacteroidota</taxon>
        <taxon>Flavobacteriia</taxon>
        <taxon>Flavobacteriales</taxon>
        <taxon>Flavobacteriaceae</taxon>
        <taxon>Lentiprolixibacter</taxon>
    </lineage>
</organism>
<dbReference type="InterPro" id="IPR012094">
    <property type="entry name" value="tRNA_Ile_lys_synt"/>
</dbReference>
<dbReference type="Proteomes" id="UP001207116">
    <property type="component" value="Unassembled WGS sequence"/>
</dbReference>
<dbReference type="InterPro" id="IPR011063">
    <property type="entry name" value="TilS/TtcA_N"/>
</dbReference>
<dbReference type="SUPFAM" id="SSF56037">
    <property type="entry name" value="PheT/TilS domain"/>
    <property type="match status" value="1"/>
</dbReference>
<evidence type="ECO:0000256" key="4">
    <source>
        <dbReference type="ARBA" id="ARBA00022694"/>
    </source>
</evidence>
<dbReference type="EC" id="6.3.4.19" evidence="8"/>
<evidence type="ECO:0000256" key="6">
    <source>
        <dbReference type="ARBA" id="ARBA00022840"/>
    </source>
</evidence>
<dbReference type="SUPFAM" id="SSF52402">
    <property type="entry name" value="Adenine nucleotide alpha hydrolases-like"/>
    <property type="match status" value="1"/>
</dbReference>
<sequence length="436" mass="50984">MLSRFREHIQVNFPELLDQKFLLACSGGMDSTVLLWLCHSLNMDFAIAHCNFGLRGAESDEDAVWVKELAKKINREVFVKNFDTDSYIKINKVSVQIAARELRYTWFAEIQKENDLPFCITAHHADDNLETFLINLSRGTGIKGLMGIPEKTANVARPLLVFSQDEIADYALEQRLQWREDSSNREFKYLRNQIRHRVLPRIKETHPSFMQNFARTQSHLRESQAMLQNHLQEIRKEAFTEEEGVIRISLEALEGLNPLRAYLHGLLSDYGFREWDDIELLLQSNSGKVLYSNNYRIVKDRNDLLLQELEPTDSKVYQYPFTTGDIEDPVALKIEEVDNLGELSESILYLDKETLKHSLTLRKWKKGDYFYPFGMAGKRKLLSKYFKDEKMDLIAKENQWLLCIDNEIAWVVGRRSDERFRVTEKTKKIIKITYLG</sequence>
<dbReference type="HAMAP" id="MF_01161">
    <property type="entry name" value="tRNA_Ile_lys_synt"/>
    <property type="match status" value="1"/>
</dbReference>
<dbReference type="RefSeq" id="WP_266012655.1">
    <property type="nucleotide sequence ID" value="NZ_JAPFQP010000002.1"/>
</dbReference>
<evidence type="ECO:0000259" key="9">
    <source>
        <dbReference type="SMART" id="SM00977"/>
    </source>
</evidence>
<reference evidence="10" key="1">
    <citation type="submission" date="2022-11" db="EMBL/GenBank/DDBJ databases">
        <title>The characterization of three novel Bacteroidetes species and genomic analysis of their roles in tidal elemental geochemical cycles.</title>
        <authorList>
            <person name="Ma K.-J."/>
        </authorList>
    </citation>
    <scope>NUCLEOTIDE SEQUENCE</scope>
    <source>
        <strain evidence="10">M415</strain>
    </source>
</reference>
<evidence type="ECO:0000313" key="11">
    <source>
        <dbReference type="Proteomes" id="UP001207116"/>
    </source>
</evidence>
<comment type="catalytic activity">
    <reaction evidence="7 8">
        <text>cytidine(34) in tRNA(Ile2) + L-lysine + ATP = lysidine(34) in tRNA(Ile2) + AMP + diphosphate + H(+)</text>
        <dbReference type="Rhea" id="RHEA:43744"/>
        <dbReference type="Rhea" id="RHEA-COMP:10625"/>
        <dbReference type="Rhea" id="RHEA-COMP:10670"/>
        <dbReference type="ChEBI" id="CHEBI:15378"/>
        <dbReference type="ChEBI" id="CHEBI:30616"/>
        <dbReference type="ChEBI" id="CHEBI:32551"/>
        <dbReference type="ChEBI" id="CHEBI:33019"/>
        <dbReference type="ChEBI" id="CHEBI:82748"/>
        <dbReference type="ChEBI" id="CHEBI:83665"/>
        <dbReference type="ChEBI" id="CHEBI:456215"/>
        <dbReference type="EC" id="6.3.4.19"/>
    </reaction>
</comment>
<dbReference type="CDD" id="cd01992">
    <property type="entry name" value="TilS_N"/>
    <property type="match status" value="1"/>
</dbReference>
<comment type="subcellular location">
    <subcellularLocation>
        <location evidence="1 8">Cytoplasm</location>
    </subcellularLocation>
</comment>
<dbReference type="InterPro" id="IPR012796">
    <property type="entry name" value="Lysidine-tRNA-synth_C"/>
</dbReference>
<evidence type="ECO:0000256" key="7">
    <source>
        <dbReference type="ARBA" id="ARBA00048539"/>
    </source>
</evidence>
<dbReference type="InterPro" id="IPR014729">
    <property type="entry name" value="Rossmann-like_a/b/a_fold"/>
</dbReference>
<dbReference type="PANTHER" id="PTHR43033:SF1">
    <property type="entry name" value="TRNA(ILE)-LYSIDINE SYNTHASE-RELATED"/>
    <property type="match status" value="1"/>
</dbReference>
<comment type="similarity">
    <text evidence="8">Belongs to the tRNA(Ile)-lysidine synthase family.</text>
</comment>
<feature type="domain" description="Lysidine-tRNA(Ile) synthetase C-terminal" evidence="9">
    <location>
        <begin position="359"/>
        <end position="432"/>
    </location>
</feature>
<dbReference type="AlphaFoldDB" id="A0AAE3MLP3"/>
<dbReference type="Pfam" id="PF01171">
    <property type="entry name" value="ATP_bind_3"/>
    <property type="match status" value="1"/>
</dbReference>
<keyword evidence="4 8" id="KW-0819">tRNA processing</keyword>
<evidence type="ECO:0000313" key="10">
    <source>
        <dbReference type="EMBL" id="MCX2719733.1"/>
    </source>
</evidence>
<keyword evidence="6 8" id="KW-0067">ATP-binding</keyword>
<dbReference type="Gene3D" id="3.40.50.620">
    <property type="entry name" value="HUPs"/>
    <property type="match status" value="1"/>
</dbReference>
<protein>
    <recommendedName>
        <fullName evidence="8">tRNA(Ile)-lysidine synthase</fullName>
        <ecNumber evidence="8">6.3.4.19</ecNumber>
    </recommendedName>
    <alternativeName>
        <fullName evidence="8">tRNA(Ile)-2-lysyl-cytidine synthase</fullName>
    </alternativeName>
    <alternativeName>
        <fullName evidence="8">tRNA(Ile)-lysidine synthetase</fullName>
    </alternativeName>
</protein>